<comment type="caution">
    <text evidence="7">The sequence shown here is derived from an EMBL/GenBank/DDBJ whole genome shotgun (WGS) entry which is preliminary data.</text>
</comment>
<name>A0ABW8MIK8_9BURK</name>
<dbReference type="Pfam" id="PF02826">
    <property type="entry name" value="2-Hacid_dh_C"/>
    <property type="match status" value="1"/>
</dbReference>
<protein>
    <submittedName>
        <fullName evidence="7">Glycerate dehydrogenase</fullName>
        <ecNumber evidence="7">1.1.1.29</ecNumber>
    </submittedName>
</protein>
<dbReference type="EMBL" id="JBIYDN010000010">
    <property type="protein sequence ID" value="MFK4443503.1"/>
    <property type="molecule type" value="Genomic_DNA"/>
</dbReference>
<feature type="domain" description="D-isomer specific 2-hydroxyacid dehydrogenase NAD-binding" evidence="6">
    <location>
        <begin position="105"/>
        <end position="282"/>
    </location>
</feature>
<comment type="similarity">
    <text evidence="1 4">Belongs to the D-isomer specific 2-hydroxyacid dehydrogenase family.</text>
</comment>
<keyword evidence="8" id="KW-1185">Reference proteome</keyword>
<dbReference type="Proteomes" id="UP001620514">
    <property type="component" value="Unassembled WGS sequence"/>
</dbReference>
<dbReference type="SUPFAM" id="SSF51735">
    <property type="entry name" value="NAD(P)-binding Rossmann-fold domains"/>
    <property type="match status" value="1"/>
</dbReference>
<feature type="domain" description="D-isomer specific 2-hydroxyacid dehydrogenase catalytic" evidence="5">
    <location>
        <begin position="34"/>
        <end position="312"/>
    </location>
</feature>
<dbReference type="InterPro" id="IPR036291">
    <property type="entry name" value="NAD(P)-bd_dom_sf"/>
</dbReference>
<evidence type="ECO:0000256" key="2">
    <source>
        <dbReference type="ARBA" id="ARBA00023002"/>
    </source>
</evidence>
<evidence type="ECO:0000313" key="7">
    <source>
        <dbReference type="EMBL" id="MFK4443503.1"/>
    </source>
</evidence>
<sequence>MNVVILDAGTLPVPVTRPAWATGWVEHSSTQPGQVVNVLSDATIAITNKVPIQRADLQRLPRLRFICLAATGYDCIDIDACREQGIVVSNVPGYSAQSVSEWVIASIFALRRNLLEYHALALEKWASSPSFCVHGAPILDIAGTTLGIVGRGAIGQATARLAGAIGMNVIYAEHRGRAEARAGFLPFDEVMKRADVLSLHCPLTDQTRNLIGRDGIALLKPGAMLVNSARGGLVDTPALLDALASGRLGGAALDVLPQEPPDVMDLVLDRFHRNLIVTPHISWAATNGAQRLNKGIAENLNAFDSGTPINVVSDTRPPDQETRLPARKM</sequence>
<evidence type="ECO:0000259" key="5">
    <source>
        <dbReference type="Pfam" id="PF00389"/>
    </source>
</evidence>
<evidence type="ECO:0000259" key="6">
    <source>
        <dbReference type="Pfam" id="PF02826"/>
    </source>
</evidence>
<evidence type="ECO:0000256" key="1">
    <source>
        <dbReference type="ARBA" id="ARBA00005854"/>
    </source>
</evidence>
<reference evidence="7 8" key="1">
    <citation type="submission" date="2024-11" db="EMBL/GenBank/DDBJ databases">
        <title>Using genomics to understand microbial adaptation to soil warming.</title>
        <authorList>
            <person name="Deangelis K.M. PhD."/>
        </authorList>
    </citation>
    <scope>NUCLEOTIDE SEQUENCE [LARGE SCALE GENOMIC DNA]</scope>
    <source>
        <strain evidence="7 8">GAS97</strain>
    </source>
</reference>
<evidence type="ECO:0000256" key="4">
    <source>
        <dbReference type="RuleBase" id="RU003719"/>
    </source>
</evidence>
<evidence type="ECO:0000313" key="8">
    <source>
        <dbReference type="Proteomes" id="UP001620514"/>
    </source>
</evidence>
<dbReference type="GO" id="GO:0008465">
    <property type="term" value="F:hydroxypyruvate reductase (NADH) activity"/>
    <property type="evidence" value="ECO:0007669"/>
    <property type="project" value="UniProtKB-EC"/>
</dbReference>
<dbReference type="Pfam" id="PF00389">
    <property type="entry name" value="2-Hacid_dh"/>
    <property type="match status" value="1"/>
</dbReference>
<dbReference type="CDD" id="cd12162">
    <property type="entry name" value="2-Hacid_dh_4"/>
    <property type="match status" value="1"/>
</dbReference>
<dbReference type="InterPro" id="IPR029753">
    <property type="entry name" value="D-isomer_DH_CS"/>
</dbReference>
<dbReference type="InterPro" id="IPR050418">
    <property type="entry name" value="D-iso_2-hydroxyacid_DH_PdxB"/>
</dbReference>
<dbReference type="EC" id="1.1.1.29" evidence="7"/>
<dbReference type="PANTHER" id="PTHR43761">
    <property type="entry name" value="D-ISOMER SPECIFIC 2-HYDROXYACID DEHYDROGENASE FAMILY PROTEIN (AFU_ORTHOLOGUE AFUA_1G13630)"/>
    <property type="match status" value="1"/>
</dbReference>
<keyword evidence="3" id="KW-0520">NAD</keyword>
<keyword evidence="2 4" id="KW-0560">Oxidoreductase</keyword>
<dbReference type="PROSITE" id="PS00671">
    <property type="entry name" value="D_2_HYDROXYACID_DH_3"/>
    <property type="match status" value="1"/>
</dbReference>
<dbReference type="SUPFAM" id="SSF52283">
    <property type="entry name" value="Formate/glycerate dehydrogenase catalytic domain-like"/>
    <property type="match status" value="1"/>
</dbReference>
<dbReference type="PANTHER" id="PTHR43761:SF1">
    <property type="entry name" value="D-ISOMER SPECIFIC 2-HYDROXYACID DEHYDROGENASE CATALYTIC DOMAIN-CONTAINING PROTEIN-RELATED"/>
    <property type="match status" value="1"/>
</dbReference>
<dbReference type="RefSeq" id="WP_404608214.1">
    <property type="nucleotide sequence ID" value="NZ_JBIYDN010000010.1"/>
</dbReference>
<organism evidence="7 8">
    <name type="scientific">Caballeronia udeis</name>
    <dbReference type="NCBI Taxonomy" id="1232866"/>
    <lineage>
        <taxon>Bacteria</taxon>
        <taxon>Pseudomonadati</taxon>
        <taxon>Pseudomonadota</taxon>
        <taxon>Betaproteobacteria</taxon>
        <taxon>Burkholderiales</taxon>
        <taxon>Burkholderiaceae</taxon>
        <taxon>Caballeronia</taxon>
    </lineage>
</organism>
<dbReference type="Gene3D" id="3.40.50.720">
    <property type="entry name" value="NAD(P)-binding Rossmann-like Domain"/>
    <property type="match status" value="2"/>
</dbReference>
<proteinExistence type="inferred from homology"/>
<gene>
    <name evidence="7" type="ORF">ABH943_003525</name>
</gene>
<evidence type="ECO:0000256" key="3">
    <source>
        <dbReference type="ARBA" id="ARBA00023027"/>
    </source>
</evidence>
<accession>A0ABW8MIK8</accession>
<dbReference type="InterPro" id="IPR006139">
    <property type="entry name" value="D-isomer_2_OHA_DH_cat_dom"/>
</dbReference>
<dbReference type="InterPro" id="IPR006140">
    <property type="entry name" value="D-isomer_DH_NAD-bd"/>
</dbReference>